<dbReference type="InterPro" id="IPR029063">
    <property type="entry name" value="SAM-dependent_MTases_sf"/>
</dbReference>
<reference evidence="5 6" key="1">
    <citation type="submission" date="2018-02" db="EMBL/GenBank/DDBJ databases">
        <title>The genomes of Aspergillus section Nigri reveals drivers in fungal speciation.</title>
        <authorList>
            <consortium name="DOE Joint Genome Institute"/>
            <person name="Vesth T.C."/>
            <person name="Nybo J."/>
            <person name="Theobald S."/>
            <person name="Brandl J."/>
            <person name="Frisvad J.C."/>
            <person name="Nielsen K.F."/>
            <person name="Lyhne E.K."/>
            <person name="Kogle M.E."/>
            <person name="Kuo A."/>
            <person name="Riley R."/>
            <person name="Clum A."/>
            <person name="Nolan M."/>
            <person name="Lipzen A."/>
            <person name="Salamov A."/>
            <person name="Henrissat B."/>
            <person name="Wiebenga A."/>
            <person name="De vries R.P."/>
            <person name="Grigoriev I.V."/>
            <person name="Mortensen U.H."/>
            <person name="Andersen M.R."/>
            <person name="Baker S.E."/>
        </authorList>
    </citation>
    <scope>NUCLEOTIDE SEQUENCE [LARGE SCALE GENOMIC DNA]</scope>
    <source>
        <strain evidence="5 6">CBS 707.79</strain>
    </source>
</reference>
<dbReference type="Gene3D" id="3.40.50.150">
    <property type="entry name" value="Vaccinia Virus protein VP39"/>
    <property type="match status" value="1"/>
</dbReference>
<dbReference type="GO" id="GO:0008171">
    <property type="term" value="F:O-methyltransferase activity"/>
    <property type="evidence" value="ECO:0007669"/>
    <property type="project" value="InterPro"/>
</dbReference>
<dbReference type="Proteomes" id="UP000247810">
    <property type="component" value="Unassembled WGS sequence"/>
</dbReference>
<dbReference type="InterPro" id="IPR050362">
    <property type="entry name" value="Cation-dep_OMT"/>
</dbReference>
<evidence type="ECO:0000313" key="6">
    <source>
        <dbReference type="Proteomes" id="UP000247810"/>
    </source>
</evidence>
<dbReference type="PANTHER" id="PTHR10509:SF14">
    <property type="entry name" value="CAFFEOYL-COA O-METHYLTRANSFERASE 3-RELATED"/>
    <property type="match status" value="1"/>
</dbReference>
<protein>
    <submittedName>
        <fullName evidence="5">S-adenosyl-L-methionine-dependent methyltransferase</fullName>
    </submittedName>
</protein>
<dbReference type="STRING" id="1448320.A0A319CV82"/>
<gene>
    <name evidence="5" type="ORF">BO71DRAFT_141439</name>
</gene>
<evidence type="ECO:0000313" key="5">
    <source>
        <dbReference type="EMBL" id="PYH88361.1"/>
    </source>
</evidence>
<dbReference type="OrthoDB" id="10251242at2759"/>
<dbReference type="CDD" id="cd02440">
    <property type="entry name" value="AdoMet_MTases"/>
    <property type="match status" value="1"/>
</dbReference>
<organism evidence="5 6">
    <name type="scientific">Aspergillus ellipticus CBS 707.79</name>
    <dbReference type="NCBI Taxonomy" id="1448320"/>
    <lineage>
        <taxon>Eukaryota</taxon>
        <taxon>Fungi</taxon>
        <taxon>Dikarya</taxon>
        <taxon>Ascomycota</taxon>
        <taxon>Pezizomycotina</taxon>
        <taxon>Eurotiomycetes</taxon>
        <taxon>Eurotiomycetidae</taxon>
        <taxon>Eurotiales</taxon>
        <taxon>Aspergillaceae</taxon>
        <taxon>Aspergillus</taxon>
        <taxon>Aspergillus subgen. Circumdati</taxon>
    </lineage>
</organism>
<sequence>MTTSAPKIETYLNTHLLKPGPTITHALTNSDQNGIPAISLAPSQGRFLQLLATATSAKNILEIGTLGGHSTIWLARALQSGSGGKVTSLDINPHHQSIATENLRFAGVSVPEDVELLLGAALDILPKLEEEIQAGVREPFDFVFVDADWDNQHKYFDFGVRVARKGSVIFVDNTVQALLHGGVLEGQGVKGGMGALVEEVGKDGRVEAVVVQTVGARSFDGFLMGVAN</sequence>
<evidence type="ECO:0000256" key="1">
    <source>
        <dbReference type="ARBA" id="ARBA00022603"/>
    </source>
</evidence>
<dbReference type="PROSITE" id="PS51682">
    <property type="entry name" value="SAM_OMT_I"/>
    <property type="match status" value="1"/>
</dbReference>
<dbReference type="VEuPathDB" id="FungiDB:BO71DRAFT_141439"/>
<dbReference type="EMBL" id="KZ826102">
    <property type="protein sequence ID" value="PYH88361.1"/>
    <property type="molecule type" value="Genomic_DNA"/>
</dbReference>
<dbReference type="SUPFAM" id="SSF53335">
    <property type="entry name" value="S-adenosyl-L-methionine-dependent methyltransferases"/>
    <property type="match status" value="1"/>
</dbReference>
<dbReference type="GO" id="GO:0008757">
    <property type="term" value="F:S-adenosylmethionine-dependent methyltransferase activity"/>
    <property type="evidence" value="ECO:0007669"/>
    <property type="project" value="TreeGrafter"/>
</dbReference>
<keyword evidence="1 5" id="KW-0489">Methyltransferase</keyword>
<keyword evidence="3" id="KW-0949">S-adenosyl-L-methionine</keyword>
<evidence type="ECO:0000256" key="4">
    <source>
        <dbReference type="ARBA" id="ARBA00023453"/>
    </source>
</evidence>
<keyword evidence="2 5" id="KW-0808">Transferase</keyword>
<proteinExistence type="inferred from homology"/>
<dbReference type="Pfam" id="PF01596">
    <property type="entry name" value="Methyltransf_3"/>
    <property type="match status" value="1"/>
</dbReference>
<dbReference type="GO" id="GO:0032259">
    <property type="term" value="P:methylation"/>
    <property type="evidence" value="ECO:0007669"/>
    <property type="project" value="UniProtKB-KW"/>
</dbReference>
<accession>A0A319CV82</accession>
<comment type="similarity">
    <text evidence="4">Belongs to the class I-like SAM-binding methyltransferase superfamily. Cation-dependent O-methyltransferase family.</text>
</comment>
<name>A0A319CV82_9EURO</name>
<dbReference type="AlphaFoldDB" id="A0A319CV82"/>
<evidence type="ECO:0000256" key="3">
    <source>
        <dbReference type="ARBA" id="ARBA00022691"/>
    </source>
</evidence>
<dbReference type="InterPro" id="IPR002935">
    <property type="entry name" value="SAM_O-MeTrfase"/>
</dbReference>
<evidence type="ECO:0000256" key="2">
    <source>
        <dbReference type="ARBA" id="ARBA00022679"/>
    </source>
</evidence>
<keyword evidence="6" id="KW-1185">Reference proteome</keyword>
<dbReference type="PANTHER" id="PTHR10509">
    <property type="entry name" value="O-METHYLTRANSFERASE-RELATED"/>
    <property type="match status" value="1"/>
</dbReference>